<evidence type="ECO:0000313" key="7">
    <source>
        <dbReference type="EMBL" id="CAB4960207.1"/>
    </source>
</evidence>
<evidence type="ECO:0000313" key="1">
    <source>
        <dbReference type="EMBL" id="CAB4598555.1"/>
    </source>
</evidence>
<evidence type="ECO:0000313" key="10">
    <source>
        <dbReference type="EMBL" id="CAB5074365.1"/>
    </source>
</evidence>
<dbReference type="PANTHER" id="PTHR21015">
    <property type="entry name" value="UDP-N-ACETYLGLUCOSAMINE--N-ACETYLMURAMYL-(PENTAPEPTIDE) PYROPHOSPHORYL-UNDECAPRENOL N-ACETYLGLUCOSAMINE TRANSFERASE 1"/>
    <property type="match status" value="1"/>
</dbReference>
<dbReference type="EMBL" id="CAEZZH010000016">
    <property type="protein sequence ID" value="CAB4761564.1"/>
    <property type="molecule type" value="Genomic_DNA"/>
</dbReference>
<evidence type="ECO:0000313" key="6">
    <source>
        <dbReference type="EMBL" id="CAB4843550.1"/>
    </source>
</evidence>
<name>A0A6J6M070_9ZZZZ</name>
<evidence type="ECO:0000313" key="3">
    <source>
        <dbReference type="EMBL" id="CAB4730293.1"/>
    </source>
</evidence>
<evidence type="ECO:0000313" key="9">
    <source>
        <dbReference type="EMBL" id="CAB5026102.1"/>
    </source>
</evidence>
<dbReference type="GO" id="GO:0016757">
    <property type="term" value="F:glycosyltransferase activity"/>
    <property type="evidence" value="ECO:0007669"/>
    <property type="project" value="TreeGrafter"/>
</dbReference>
<dbReference type="EMBL" id="CAFBPO010000015">
    <property type="protein sequence ID" value="CAB5026102.1"/>
    <property type="molecule type" value="Genomic_DNA"/>
</dbReference>
<dbReference type="Gene3D" id="3.40.50.2000">
    <property type="entry name" value="Glycogen Phosphorylase B"/>
    <property type="match status" value="2"/>
</dbReference>
<evidence type="ECO:0000313" key="5">
    <source>
        <dbReference type="EMBL" id="CAB4794058.1"/>
    </source>
</evidence>
<sequence length="479" mass="53202">MSPKLPIVMEKPTIILATSNGVGMGHLARASAIALALKEYANPIIVSMASGIAEVPEFMGIRCEYIPGRDRLWMSREKWDAYLRDRLLALVDETSARVLSFDGVVPYPGVIAAKFGHPKLSLVWVRRGLWQKKPQRFVLGLQSKMMDHIVEPGDIARSYDFGPTAIRKDATLTSPVSLFQKNDAFTRDEARKILGLDLNRPAVLVQLGTGDSDVNEKMTAALSGLLGWKDLQVILTKQPLDKDGKSLAPDGLDIRVVRYFPLAKVLHAFDASVCATGYNGVHELLPARVPTVFVSNIRGTDDQEARAKWCHDFGFALRADQAILADVTAKVSQLQDPEIRARLSGKCGQLPDPTGGVEIAKILYELAIAKEPIRPSRLTYLRLTIQEHINRGMRHVAYLGLRRAGLIYRALHPHIVVQVTRQEPPVWGDQNTAKELHALIKGEQRFEHLITGASQKYKSRRAQIAEAAYGEHVEVIKKK</sequence>
<evidence type="ECO:0000313" key="4">
    <source>
        <dbReference type="EMBL" id="CAB4761564.1"/>
    </source>
</evidence>
<gene>
    <name evidence="1" type="ORF">UFOPK1824_00530</name>
    <name evidence="2" type="ORF">UFOPK2340_00161</name>
    <name evidence="3" type="ORF">UFOPK2772_00274</name>
    <name evidence="4" type="ORF">UFOPK2850_01174</name>
    <name evidence="5" type="ORF">UFOPK3027_00156</name>
    <name evidence="6" type="ORF">UFOPK3256_01087</name>
    <name evidence="7" type="ORF">UFOPK3827_01181</name>
    <name evidence="8" type="ORF">UFOPK3982_00069</name>
    <name evidence="9" type="ORF">UFOPK4120_01172</name>
    <name evidence="10" type="ORF">UFOPK4404_01011</name>
</gene>
<dbReference type="EMBL" id="CAFBNM010000013">
    <property type="protein sequence ID" value="CAB4960207.1"/>
    <property type="molecule type" value="Genomic_DNA"/>
</dbReference>
<dbReference type="EMBL" id="CAEZYT010000008">
    <property type="protein sequence ID" value="CAB4730293.1"/>
    <property type="molecule type" value="Genomic_DNA"/>
</dbReference>
<accession>A0A6J6M070</accession>
<proteinExistence type="predicted"/>
<reference evidence="2" key="1">
    <citation type="submission" date="2020-05" db="EMBL/GenBank/DDBJ databases">
        <authorList>
            <person name="Chiriac C."/>
            <person name="Salcher M."/>
            <person name="Ghai R."/>
            <person name="Kavagutti S V."/>
        </authorList>
    </citation>
    <scope>NUCLEOTIDE SEQUENCE</scope>
</reference>
<dbReference type="EMBL" id="CAEZXC010000005">
    <property type="protein sequence ID" value="CAB4666659.1"/>
    <property type="molecule type" value="Genomic_DNA"/>
</dbReference>
<dbReference type="EMBL" id="CAFAAN010000001">
    <property type="protein sequence ID" value="CAB4794058.1"/>
    <property type="molecule type" value="Genomic_DNA"/>
</dbReference>
<dbReference type="SUPFAM" id="SSF53756">
    <property type="entry name" value="UDP-Glycosyltransferase/glycogen phosphorylase"/>
    <property type="match status" value="1"/>
</dbReference>
<dbReference type="EMBL" id="CAFBOO010000001">
    <property type="protein sequence ID" value="CAB4975590.1"/>
    <property type="molecule type" value="Genomic_DNA"/>
</dbReference>
<dbReference type="EMBL" id="CAFAZW010000017">
    <property type="protein sequence ID" value="CAB4843550.1"/>
    <property type="molecule type" value="Genomic_DNA"/>
</dbReference>
<evidence type="ECO:0000313" key="8">
    <source>
        <dbReference type="EMBL" id="CAB4975590.1"/>
    </source>
</evidence>
<dbReference type="AlphaFoldDB" id="A0A6J6M070"/>
<dbReference type="PANTHER" id="PTHR21015:SF22">
    <property type="entry name" value="GLYCOSYLTRANSFERASE"/>
    <property type="match status" value="1"/>
</dbReference>
<dbReference type="EMBL" id="CAEZUM010000025">
    <property type="protein sequence ID" value="CAB4598555.1"/>
    <property type="molecule type" value="Genomic_DNA"/>
</dbReference>
<dbReference type="EMBL" id="CAFBQY010000010">
    <property type="protein sequence ID" value="CAB5074365.1"/>
    <property type="molecule type" value="Genomic_DNA"/>
</dbReference>
<evidence type="ECO:0000313" key="2">
    <source>
        <dbReference type="EMBL" id="CAB4666659.1"/>
    </source>
</evidence>
<organism evidence="2">
    <name type="scientific">freshwater metagenome</name>
    <dbReference type="NCBI Taxonomy" id="449393"/>
    <lineage>
        <taxon>unclassified sequences</taxon>
        <taxon>metagenomes</taxon>
        <taxon>ecological metagenomes</taxon>
    </lineage>
</organism>
<protein>
    <submittedName>
        <fullName evidence="2">Unannotated protein</fullName>
    </submittedName>
</protein>